<feature type="transmembrane region" description="Helical" evidence="10">
    <location>
        <begin position="131"/>
        <end position="155"/>
    </location>
</feature>
<protein>
    <recommendedName>
        <fullName evidence="11">Membrane insertase YidC/Oxa/ALB C-terminal domain-containing protein</fullName>
    </recommendedName>
</protein>
<dbReference type="NCBIfam" id="TIGR03592">
    <property type="entry name" value="yidC_oxa1_cterm"/>
    <property type="match status" value="1"/>
</dbReference>
<feature type="domain" description="Membrane insertase YidC/Oxa/ALB C-terminal" evidence="11">
    <location>
        <begin position="21"/>
        <end position="221"/>
    </location>
</feature>
<keyword evidence="6 10" id="KW-1133">Transmembrane helix</keyword>
<evidence type="ECO:0000313" key="12">
    <source>
        <dbReference type="EMBL" id="OGY32116.1"/>
    </source>
</evidence>
<feature type="transmembrane region" description="Helical" evidence="10">
    <location>
        <begin position="86"/>
        <end position="111"/>
    </location>
</feature>
<evidence type="ECO:0000256" key="10">
    <source>
        <dbReference type="SAM" id="Phobius"/>
    </source>
</evidence>
<evidence type="ECO:0000256" key="6">
    <source>
        <dbReference type="ARBA" id="ARBA00022989"/>
    </source>
</evidence>
<evidence type="ECO:0000256" key="4">
    <source>
        <dbReference type="ARBA" id="ARBA00022692"/>
    </source>
</evidence>
<dbReference type="EMBL" id="MHDA01000023">
    <property type="protein sequence ID" value="OGY32116.1"/>
    <property type="molecule type" value="Genomic_DNA"/>
</dbReference>
<proteinExistence type="inferred from homology"/>
<evidence type="ECO:0000256" key="8">
    <source>
        <dbReference type="ARBA" id="ARBA00023186"/>
    </source>
</evidence>
<dbReference type="GO" id="GO:0015031">
    <property type="term" value="P:protein transport"/>
    <property type="evidence" value="ECO:0007669"/>
    <property type="project" value="UniProtKB-KW"/>
</dbReference>
<evidence type="ECO:0000256" key="9">
    <source>
        <dbReference type="RuleBase" id="RU003945"/>
    </source>
</evidence>
<dbReference type="Proteomes" id="UP000179279">
    <property type="component" value="Unassembled WGS sequence"/>
</dbReference>
<evidence type="ECO:0000313" key="13">
    <source>
        <dbReference type="Proteomes" id="UP000179279"/>
    </source>
</evidence>
<dbReference type="InterPro" id="IPR047196">
    <property type="entry name" value="YidC_ALB_C"/>
</dbReference>
<feature type="transmembrane region" description="Helical" evidence="10">
    <location>
        <begin position="176"/>
        <end position="196"/>
    </location>
</feature>
<name>A0A1G1WWH5_9BACT</name>
<dbReference type="PANTHER" id="PTHR12428:SF65">
    <property type="entry name" value="CYTOCHROME C OXIDASE ASSEMBLY PROTEIN COX18, MITOCHONDRIAL"/>
    <property type="match status" value="1"/>
</dbReference>
<keyword evidence="8" id="KW-0143">Chaperone</keyword>
<sequence>MIDFFVEGLLSINKLLFNNLGLTIIFVGVASRLAFHPLIISSLRYSKAARDLKPKLDEIKRRYGKDVRKMADEQSKAFKDAGVNPAAGALGCLSLVVQLGVFFILFRALLHVIGSDINTGFLIWDLAQKDIYPFSGLPLPVPGFLITATAVLSLVQSKMMTPEESDKKGKDDKGDLTSMFALQGPMVFMFPLIILISGTQFPAGLVLYWLVITIFGIIQQYQAVGIGGLRPWLKKLRK</sequence>
<evidence type="ECO:0000256" key="3">
    <source>
        <dbReference type="ARBA" id="ARBA00022475"/>
    </source>
</evidence>
<evidence type="ECO:0000256" key="2">
    <source>
        <dbReference type="ARBA" id="ARBA00022448"/>
    </source>
</evidence>
<gene>
    <name evidence="12" type="ORF">A3A57_03115</name>
</gene>
<evidence type="ECO:0000259" key="11">
    <source>
        <dbReference type="Pfam" id="PF02096"/>
    </source>
</evidence>
<reference evidence="12 13" key="1">
    <citation type="journal article" date="2016" name="Nat. Commun.">
        <title>Thousands of microbial genomes shed light on interconnected biogeochemical processes in an aquifer system.</title>
        <authorList>
            <person name="Anantharaman K."/>
            <person name="Brown C.T."/>
            <person name="Hug L.A."/>
            <person name="Sharon I."/>
            <person name="Castelle C.J."/>
            <person name="Probst A.J."/>
            <person name="Thomas B.C."/>
            <person name="Singh A."/>
            <person name="Wilkins M.J."/>
            <person name="Karaoz U."/>
            <person name="Brodie E.L."/>
            <person name="Williams K.H."/>
            <person name="Hubbard S.S."/>
            <person name="Banfield J.F."/>
        </authorList>
    </citation>
    <scope>NUCLEOTIDE SEQUENCE [LARGE SCALE GENOMIC DNA]</scope>
</reference>
<dbReference type="GO" id="GO:0051205">
    <property type="term" value="P:protein insertion into membrane"/>
    <property type="evidence" value="ECO:0007669"/>
    <property type="project" value="TreeGrafter"/>
</dbReference>
<keyword evidence="7 10" id="KW-0472">Membrane</keyword>
<comment type="caution">
    <text evidence="12">The sequence shown here is derived from an EMBL/GenBank/DDBJ whole genome shotgun (WGS) entry which is preliminary data.</text>
</comment>
<keyword evidence="3" id="KW-1003">Cell membrane</keyword>
<accession>A0A1G1WWH5</accession>
<dbReference type="InterPro" id="IPR028055">
    <property type="entry name" value="YidC/Oxa/ALB_C"/>
</dbReference>
<dbReference type="GO" id="GO:0005886">
    <property type="term" value="C:plasma membrane"/>
    <property type="evidence" value="ECO:0007669"/>
    <property type="project" value="UniProtKB-SubCell"/>
</dbReference>
<keyword evidence="5" id="KW-0653">Protein transport</keyword>
<dbReference type="PANTHER" id="PTHR12428">
    <property type="entry name" value="OXA1"/>
    <property type="match status" value="1"/>
</dbReference>
<comment type="similarity">
    <text evidence="9">Belongs to the OXA1/ALB3/YidC family.</text>
</comment>
<keyword evidence="4 9" id="KW-0812">Transmembrane</keyword>
<feature type="transmembrane region" description="Helical" evidence="10">
    <location>
        <begin position="20"/>
        <end position="40"/>
    </location>
</feature>
<comment type="subcellular location">
    <subcellularLocation>
        <location evidence="1">Cell membrane</location>
        <topology evidence="1">Multi-pass membrane protein</topology>
    </subcellularLocation>
    <subcellularLocation>
        <location evidence="9">Membrane</location>
        <topology evidence="9">Multi-pass membrane protein</topology>
    </subcellularLocation>
</comment>
<dbReference type="Pfam" id="PF02096">
    <property type="entry name" value="60KD_IMP"/>
    <property type="match status" value="1"/>
</dbReference>
<evidence type="ECO:0000256" key="5">
    <source>
        <dbReference type="ARBA" id="ARBA00022927"/>
    </source>
</evidence>
<dbReference type="AlphaFoldDB" id="A0A1G1WWH5"/>
<feature type="transmembrane region" description="Helical" evidence="10">
    <location>
        <begin position="208"/>
        <end position="229"/>
    </location>
</feature>
<keyword evidence="2" id="KW-0813">Transport</keyword>
<evidence type="ECO:0000256" key="7">
    <source>
        <dbReference type="ARBA" id="ARBA00023136"/>
    </source>
</evidence>
<dbReference type="CDD" id="cd20070">
    <property type="entry name" value="5TM_YidC_Alb3"/>
    <property type="match status" value="1"/>
</dbReference>
<dbReference type="InterPro" id="IPR001708">
    <property type="entry name" value="YidC/ALB3/OXA1/COX18"/>
</dbReference>
<organism evidence="12 13">
    <name type="scientific">Candidatus Woykebacteria bacterium RIFCSPLOWO2_01_FULL_41_12</name>
    <dbReference type="NCBI Taxonomy" id="1802604"/>
    <lineage>
        <taxon>Bacteria</taxon>
        <taxon>Candidatus Woykeibacteriota</taxon>
    </lineage>
</organism>
<evidence type="ECO:0000256" key="1">
    <source>
        <dbReference type="ARBA" id="ARBA00004651"/>
    </source>
</evidence>
<dbReference type="GO" id="GO:0032977">
    <property type="term" value="F:membrane insertase activity"/>
    <property type="evidence" value="ECO:0007669"/>
    <property type="project" value="InterPro"/>
</dbReference>